<dbReference type="AlphaFoldDB" id="A0A0F9HHM8"/>
<keyword evidence="2" id="KW-0786">Thiamine pyrophosphate</keyword>
<dbReference type="GO" id="GO:0003984">
    <property type="term" value="F:acetolactate synthase activity"/>
    <property type="evidence" value="ECO:0007669"/>
    <property type="project" value="TreeGrafter"/>
</dbReference>
<dbReference type="SUPFAM" id="SSF52467">
    <property type="entry name" value="DHS-like NAD/FAD-binding domain"/>
    <property type="match status" value="1"/>
</dbReference>
<organism evidence="5">
    <name type="scientific">marine sediment metagenome</name>
    <dbReference type="NCBI Taxonomy" id="412755"/>
    <lineage>
        <taxon>unclassified sequences</taxon>
        <taxon>metagenomes</taxon>
        <taxon>ecological metagenomes</taxon>
    </lineage>
</organism>
<feature type="domain" description="Thiamine pyrophosphate enzyme TPP-binding" evidence="4">
    <location>
        <begin position="321"/>
        <end position="469"/>
    </location>
</feature>
<proteinExistence type="inferred from homology"/>
<evidence type="ECO:0008006" key="6">
    <source>
        <dbReference type="Google" id="ProtNLM"/>
    </source>
</evidence>
<comment type="similarity">
    <text evidence="1">Belongs to the TPP enzyme family.</text>
</comment>
<evidence type="ECO:0000259" key="3">
    <source>
        <dbReference type="Pfam" id="PF00205"/>
    </source>
</evidence>
<dbReference type="InterPro" id="IPR011766">
    <property type="entry name" value="TPP_enzyme_TPP-bd"/>
</dbReference>
<dbReference type="Pfam" id="PF00205">
    <property type="entry name" value="TPP_enzyme_M"/>
    <property type="match status" value="1"/>
</dbReference>
<dbReference type="PROSITE" id="PS00187">
    <property type="entry name" value="TPP_ENZYMES"/>
    <property type="match status" value="1"/>
</dbReference>
<dbReference type="Gene3D" id="3.40.50.970">
    <property type="match status" value="2"/>
</dbReference>
<dbReference type="InterPro" id="IPR012000">
    <property type="entry name" value="Thiamin_PyroP_enz_cen_dom"/>
</dbReference>
<dbReference type="EMBL" id="LAZR01015101">
    <property type="protein sequence ID" value="KKM14642.1"/>
    <property type="molecule type" value="Genomic_DNA"/>
</dbReference>
<dbReference type="Gene3D" id="3.40.50.1220">
    <property type="entry name" value="TPP-binding domain"/>
    <property type="match status" value="1"/>
</dbReference>
<sequence>NAMGMLYNSYRTRTPMVVYAGQHPQRGGSQEPILAGDLVRMAEPVTKWATQAEDAAEIPVMLRRAFKVAMEPPAGPVFLSIPTNVMDEEAEVEIAATAYTNTRVRPDPEVVGRAAEVLAGAQSPVIICGAGVATSGAVPELVQLAEALGARVHASFSAELPFPEDHPLYAGLLNVISEPALKGQLSAADVILAVGTPLLTVLFPLNEPPFPPQATTIHIDLDPWEISKSWPVQHGIMADPKMALTDLLAALQKHLSPAHQEAAQRRAQATQAMAQQFAQAMDASAQAKWDSVPIAPARMAKELADAIAPGSVLFDESITAGGHLMRHMRMSEPGTHYRAAGGGLGPGMPNPIGIQLARPDRPVLSIIGDGAALYTIQALWSAAHHKVPVTWVIANNASYRILKLNMLEYLGEGAAGRKFVAMDLADPPLDFSHIAASFGVKGVRIEHPDQIGEAVREAQAADEPRLVDIVIDGDIRSRWL</sequence>
<protein>
    <recommendedName>
        <fullName evidence="6">Thiamine pyrophosphate enzyme TPP-binding domain-containing protein</fullName>
    </recommendedName>
</protein>
<dbReference type="CDD" id="cd02002">
    <property type="entry name" value="TPP_BFDC"/>
    <property type="match status" value="1"/>
</dbReference>
<dbReference type="InterPro" id="IPR000399">
    <property type="entry name" value="TPP-bd_CS"/>
</dbReference>
<gene>
    <name evidence="5" type="ORF">LCGC14_1704110</name>
</gene>
<feature type="non-terminal residue" evidence="5">
    <location>
        <position position="1"/>
    </location>
</feature>
<evidence type="ECO:0000256" key="1">
    <source>
        <dbReference type="ARBA" id="ARBA00007812"/>
    </source>
</evidence>
<evidence type="ECO:0000313" key="5">
    <source>
        <dbReference type="EMBL" id="KKM14642.1"/>
    </source>
</evidence>
<dbReference type="GO" id="GO:0050660">
    <property type="term" value="F:flavin adenine dinucleotide binding"/>
    <property type="evidence" value="ECO:0007669"/>
    <property type="project" value="TreeGrafter"/>
</dbReference>
<feature type="domain" description="Thiamine pyrophosphate enzyme central" evidence="3">
    <location>
        <begin position="113"/>
        <end position="247"/>
    </location>
</feature>
<dbReference type="InterPro" id="IPR029035">
    <property type="entry name" value="DHS-like_NAD/FAD-binding_dom"/>
</dbReference>
<accession>A0A0F9HHM8</accession>
<dbReference type="GO" id="GO:0000287">
    <property type="term" value="F:magnesium ion binding"/>
    <property type="evidence" value="ECO:0007669"/>
    <property type="project" value="InterPro"/>
</dbReference>
<evidence type="ECO:0000256" key="2">
    <source>
        <dbReference type="ARBA" id="ARBA00023052"/>
    </source>
</evidence>
<dbReference type="InterPro" id="IPR029061">
    <property type="entry name" value="THDP-binding"/>
</dbReference>
<name>A0A0F9HHM8_9ZZZZ</name>
<dbReference type="InterPro" id="IPR045229">
    <property type="entry name" value="TPP_enz"/>
</dbReference>
<dbReference type="SUPFAM" id="SSF52518">
    <property type="entry name" value="Thiamin diphosphate-binding fold (THDP-binding)"/>
    <property type="match status" value="2"/>
</dbReference>
<dbReference type="GO" id="GO:0030976">
    <property type="term" value="F:thiamine pyrophosphate binding"/>
    <property type="evidence" value="ECO:0007669"/>
    <property type="project" value="InterPro"/>
</dbReference>
<dbReference type="CDD" id="cd07035">
    <property type="entry name" value="TPP_PYR_POX_like"/>
    <property type="match status" value="1"/>
</dbReference>
<dbReference type="PANTHER" id="PTHR18968">
    <property type="entry name" value="THIAMINE PYROPHOSPHATE ENZYMES"/>
    <property type="match status" value="1"/>
</dbReference>
<evidence type="ECO:0000259" key="4">
    <source>
        <dbReference type="Pfam" id="PF02775"/>
    </source>
</evidence>
<dbReference type="Pfam" id="PF02775">
    <property type="entry name" value="TPP_enzyme_C"/>
    <property type="match status" value="1"/>
</dbReference>
<reference evidence="5" key="1">
    <citation type="journal article" date="2015" name="Nature">
        <title>Complex archaea that bridge the gap between prokaryotes and eukaryotes.</title>
        <authorList>
            <person name="Spang A."/>
            <person name="Saw J.H."/>
            <person name="Jorgensen S.L."/>
            <person name="Zaremba-Niedzwiedzka K."/>
            <person name="Martijn J."/>
            <person name="Lind A.E."/>
            <person name="van Eijk R."/>
            <person name="Schleper C."/>
            <person name="Guy L."/>
            <person name="Ettema T.J."/>
        </authorList>
    </citation>
    <scope>NUCLEOTIDE SEQUENCE</scope>
</reference>
<comment type="caution">
    <text evidence="5">The sequence shown here is derived from an EMBL/GenBank/DDBJ whole genome shotgun (WGS) entry which is preliminary data.</text>
</comment>